<evidence type="ECO:0000256" key="2">
    <source>
        <dbReference type="SAM" id="SignalP"/>
    </source>
</evidence>
<accession>A0AAX6MZP8</accession>
<gene>
    <name evidence="3" type="ORF">Daesc_000882</name>
</gene>
<dbReference type="Proteomes" id="UP001369815">
    <property type="component" value="Unassembled WGS sequence"/>
</dbReference>
<sequence length="258" mass="24968">MRFSVVAAGLLAAVASAQSDTNTITDVASVTDAVESSATGVTDVGSVTSAVDSAVSSAVSTGSADESAGQSATTGATGSTGTVPSVTVSIDPAQSSAQSAILDCLNACDASDVNCQAKCIAVPSPDNQNVNQTTECVAECPQGNGTASDNQAYADCVNGCIAQYFYTSTGLPAATTGSGSSGTTKATPTVTEVKSTVTSGGSTFVTSFSTTVAPAETDSSDSSSAAASSTSSAGADMLFSPVGSGLGLFSFLAAFLAL</sequence>
<feature type="chain" id="PRO_5043354581" evidence="2">
    <location>
        <begin position="20"/>
        <end position="258"/>
    </location>
</feature>
<feature type="region of interest" description="Disordered" evidence="1">
    <location>
        <begin position="60"/>
        <end position="83"/>
    </location>
</feature>
<reference evidence="3 4" key="1">
    <citation type="journal article" date="2024" name="Front Chem Biol">
        <title>Unveiling the potential of Daldinia eschscholtzii MFLUCC 19-0629 through bioactivity and bioinformatics studies for enhanced sustainable agriculture production.</title>
        <authorList>
            <person name="Brooks S."/>
            <person name="Weaver J.A."/>
            <person name="Klomchit A."/>
            <person name="Alharthi S.A."/>
            <person name="Onlamun T."/>
            <person name="Nurani R."/>
            <person name="Vong T.K."/>
            <person name="Alberti F."/>
            <person name="Greco C."/>
        </authorList>
    </citation>
    <scope>NUCLEOTIDE SEQUENCE [LARGE SCALE GENOMIC DNA]</scope>
    <source>
        <strain evidence="3">MFLUCC 19-0629</strain>
    </source>
</reference>
<comment type="caution">
    <text evidence="3">The sequence shown here is derived from an EMBL/GenBank/DDBJ whole genome shotgun (WGS) entry which is preliminary data.</text>
</comment>
<evidence type="ECO:0000313" key="3">
    <source>
        <dbReference type="EMBL" id="KAK6958089.1"/>
    </source>
</evidence>
<proteinExistence type="predicted"/>
<dbReference type="AlphaFoldDB" id="A0AAX6MZP8"/>
<protein>
    <submittedName>
        <fullName evidence="3">Uncharacterized protein</fullName>
    </submittedName>
</protein>
<keyword evidence="2" id="KW-0732">Signal</keyword>
<evidence type="ECO:0000313" key="4">
    <source>
        <dbReference type="Proteomes" id="UP001369815"/>
    </source>
</evidence>
<dbReference type="EMBL" id="JBANMG010000001">
    <property type="protein sequence ID" value="KAK6958089.1"/>
    <property type="molecule type" value="Genomic_DNA"/>
</dbReference>
<organism evidence="3 4">
    <name type="scientific">Daldinia eschscholtzii</name>
    <dbReference type="NCBI Taxonomy" id="292717"/>
    <lineage>
        <taxon>Eukaryota</taxon>
        <taxon>Fungi</taxon>
        <taxon>Dikarya</taxon>
        <taxon>Ascomycota</taxon>
        <taxon>Pezizomycotina</taxon>
        <taxon>Sordariomycetes</taxon>
        <taxon>Xylariomycetidae</taxon>
        <taxon>Xylariales</taxon>
        <taxon>Hypoxylaceae</taxon>
        <taxon>Daldinia</taxon>
    </lineage>
</organism>
<name>A0AAX6MZP8_9PEZI</name>
<feature type="signal peptide" evidence="2">
    <location>
        <begin position="1"/>
        <end position="19"/>
    </location>
</feature>
<keyword evidence="4" id="KW-1185">Reference proteome</keyword>
<evidence type="ECO:0000256" key="1">
    <source>
        <dbReference type="SAM" id="MobiDB-lite"/>
    </source>
</evidence>